<keyword evidence="3" id="KW-1185">Reference proteome</keyword>
<feature type="compositionally biased region" description="Polar residues" evidence="1">
    <location>
        <begin position="211"/>
        <end position="225"/>
    </location>
</feature>
<proteinExistence type="predicted"/>
<dbReference type="GeneID" id="66075008"/>
<reference evidence="2" key="1">
    <citation type="journal article" date="2021" name="Genome Biol. Evol.">
        <title>The assembled and annotated genome of the fairy-ring fungus Marasmius oreades.</title>
        <authorList>
            <person name="Hiltunen M."/>
            <person name="Ament-Velasquez S.L."/>
            <person name="Johannesson H."/>
        </authorList>
    </citation>
    <scope>NUCLEOTIDE SEQUENCE</scope>
    <source>
        <strain evidence="2">03SP1</strain>
    </source>
</reference>
<dbReference type="RefSeq" id="XP_043011623.1">
    <property type="nucleotide sequence ID" value="XM_043150535.1"/>
</dbReference>
<feature type="region of interest" description="Disordered" evidence="1">
    <location>
        <begin position="1"/>
        <end position="33"/>
    </location>
</feature>
<dbReference type="EMBL" id="CM032183">
    <property type="protein sequence ID" value="KAG7095153.1"/>
    <property type="molecule type" value="Genomic_DNA"/>
</dbReference>
<organism evidence="2 3">
    <name type="scientific">Marasmius oreades</name>
    <name type="common">fairy-ring Marasmius</name>
    <dbReference type="NCBI Taxonomy" id="181124"/>
    <lineage>
        <taxon>Eukaryota</taxon>
        <taxon>Fungi</taxon>
        <taxon>Dikarya</taxon>
        <taxon>Basidiomycota</taxon>
        <taxon>Agaricomycotina</taxon>
        <taxon>Agaricomycetes</taxon>
        <taxon>Agaricomycetidae</taxon>
        <taxon>Agaricales</taxon>
        <taxon>Marasmiineae</taxon>
        <taxon>Marasmiaceae</taxon>
        <taxon>Marasmius</taxon>
    </lineage>
</organism>
<name>A0A9P7S4Q2_9AGAR</name>
<evidence type="ECO:0000256" key="1">
    <source>
        <dbReference type="SAM" id="MobiDB-lite"/>
    </source>
</evidence>
<protein>
    <submittedName>
        <fullName evidence="2">Uncharacterized protein</fullName>
    </submittedName>
</protein>
<feature type="region of interest" description="Disordered" evidence="1">
    <location>
        <begin position="159"/>
        <end position="225"/>
    </location>
</feature>
<feature type="compositionally biased region" description="Polar residues" evidence="1">
    <location>
        <begin position="20"/>
        <end position="33"/>
    </location>
</feature>
<sequence>MSLDRQNQPPPQPQHSSSSLPTGPSINLFNSNNTPNIPYQLSSNVPYQPVYSPVSPTYGVIPQSAPPLRLNRFTIPRSSSSQFNLLANGQNLPMQNTFVTPSHALLNYGAALWELQSATSGNLSKDAGLSSTTQIPFSISTNRIAPTNSTPIIERTVLPSVDGNIDNGGVMSSSSSRVHVPTRFDDPDSSTNGLLEPTDVPDEHHRDSPPHMSQSSQTRSHNPNSSLYVTRSEITELTETLHSLIVMVQHQQHPSNEHQHDVTQSLHNSLHADVRAPYPDMTLSLYNSPGMGMGLFPPPYQTQPIPQTSFVHSYSQNFNLDSTTLQNSQSLLQAYISHPPSTAPTTTTIPILQGRSNFCTMV</sequence>
<gene>
    <name evidence="2" type="ORF">E1B28_005932</name>
</gene>
<dbReference type="AlphaFoldDB" id="A0A9P7S4Q2"/>
<evidence type="ECO:0000313" key="2">
    <source>
        <dbReference type="EMBL" id="KAG7095153.1"/>
    </source>
</evidence>
<dbReference type="KEGG" id="more:E1B28_005932"/>
<accession>A0A9P7S4Q2</accession>
<dbReference type="Proteomes" id="UP001049176">
    <property type="component" value="Chromosome 3"/>
</dbReference>
<comment type="caution">
    <text evidence="2">The sequence shown here is derived from an EMBL/GenBank/DDBJ whole genome shotgun (WGS) entry which is preliminary data.</text>
</comment>
<evidence type="ECO:0000313" key="3">
    <source>
        <dbReference type="Proteomes" id="UP001049176"/>
    </source>
</evidence>